<dbReference type="RefSeq" id="WP_261404286.1">
    <property type="nucleotide sequence ID" value="NZ_CP081869.1"/>
</dbReference>
<evidence type="ECO:0008006" key="3">
    <source>
        <dbReference type="Google" id="ProtNLM"/>
    </source>
</evidence>
<reference evidence="1" key="1">
    <citation type="submission" date="2021-08" db="EMBL/GenBank/DDBJ databases">
        <authorList>
            <person name="Zhang H."/>
            <person name="Xu M."/>
            <person name="Yu Z."/>
            <person name="Yang L."/>
            <person name="Cai Y."/>
        </authorList>
    </citation>
    <scope>NUCLEOTIDE SEQUENCE</scope>
    <source>
        <strain evidence="1">CHL1</strain>
    </source>
</reference>
<dbReference type="Proteomes" id="UP000825701">
    <property type="component" value="Chromosome"/>
</dbReference>
<organism evidence="1 2">
    <name type="scientific">Chenggangzhangella methanolivorans</name>
    <dbReference type="NCBI Taxonomy" id="1437009"/>
    <lineage>
        <taxon>Bacteria</taxon>
        <taxon>Pseudomonadati</taxon>
        <taxon>Pseudomonadota</taxon>
        <taxon>Alphaproteobacteria</taxon>
        <taxon>Hyphomicrobiales</taxon>
        <taxon>Methylopilaceae</taxon>
        <taxon>Chenggangzhangella</taxon>
    </lineage>
</organism>
<keyword evidence="2" id="KW-1185">Reference proteome</keyword>
<dbReference type="Gene3D" id="3.40.50.1820">
    <property type="entry name" value="alpha/beta hydrolase"/>
    <property type="match status" value="1"/>
</dbReference>
<accession>A0A9E6RBZ6</accession>
<dbReference type="AlphaFoldDB" id="A0A9E6RBZ6"/>
<gene>
    <name evidence="1" type="ORF">K6K41_05615</name>
</gene>
<evidence type="ECO:0000313" key="2">
    <source>
        <dbReference type="Proteomes" id="UP000825701"/>
    </source>
</evidence>
<dbReference type="EMBL" id="CP081869">
    <property type="protein sequence ID" value="QZO01065.1"/>
    <property type="molecule type" value="Genomic_DNA"/>
</dbReference>
<evidence type="ECO:0000313" key="1">
    <source>
        <dbReference type="EMBL" id="QZO01065.1"/>
    </source>
</evidence>
<dbReference type="InterPro" id="IPR029058">
    <property type="entry name" value="AB_hydrolase_fold"/>
</dbReference>
<dbReference type="SUPFAM" id="SSF53474">
    <property type="entry name" value="alpha/beta-Hydrolases"/>
    <property type="match status" value="1"/>
</dbReference>
<protein>
    <recommendedName>
        <fullName evidence="3">Lysophospholipase</fullName>
    </recommendedName>
</protein>
<dbReference type="KEGG" id="cmet:K6K41_05615"/>
<proteinExistence type="predicted"/>
<sequence>MQFQIPAERRKWPIVMIHGSTHTGAALDATPDGKEGWYSYAVRNNLATFIVDQPGRGRSGFDQSVILEAKGKNDWSLIPSSFGRITDNGAWTTWFGHLLPSGSDITTGTMIRHGDPGDPDGPEDFNQPSEKHGRYLPAFPIPPVKNSVDADVVAREGAIGPAPNPKNNLYLGLEYYKQLVPNGEVTLPGSFCPTCNPQTLNAIDTWLPNALADLVEGLGGAIVSPHSQSTSSVFHMVRILRERGQLHLIKGIIIPEGAGTNLEAAGLTGRDFDTIPFLLVNGDYRPLATRQINYAAVAAMNASRSRKVGPALALNIEDPRFNGKLKGHTHMGMLGSTALREFDFFLEWADENIPNPMVKASCKAKRD</sequence>
<name>A0A9E6RBZ6_9HYPH</name>